<feature type="compositionally biased region" description="Low complexity" evidence="6">
    <location>
        <begin position="217"/>
        <end position="230"/>
    </location>
</feature>
<dbReference type="GO" id="GO:0045944">
    <property type="term" value="P:positive regulation of transcription by RNA polymerase II"/>
    <property type="evidence" value="ECO:0007669"/>
    <property type="project" value="UniProtKB-ARBA"/>
</dbReference>
<evidence type="ECO:0000256" key="4">
    <source>
        <dbReference type="ARBA" id="ARBA00022833"/>
    </source>
</evidence>
<accession>A0AAW0GYX7</accession>
<protein>
    <recommendedName>
        <fullName evidence="7">C2H2-type domain-containing protein</fullName>
    </recommendedName>
</protein>
<evidence type="ECO:0000313" key="8">
    <source>
        <dbReference type="EMBL" id="KAK7695230.1"/>
    </source>
</evidence>
<name>A0AAW0GYX7_9APHY</name>
<dbReference type="InterPro" id="IPR050329">
    <property type="entry name" value="GLI_C2H2-zinc-finger"/>
</dbReference>
<dbReference type="InterPro" id="IPR013087">
    <property type="entry name" value="Znf_C2H2_type"/>
</dbReference>
<feature type="compositionally biased region" description="Polar residues" evidence="6">
    <location>
        <begin position="36"/>
        <end position="48"/>
    </location>
</feature>
<evidence type="ECO:0000256" key="6">
    <source>
        <dbReference type="SAM" id="MobiDB-lite"/>
    </source>
</evidence>
<dbReference type="GO" id="GO:0008270">
    <property type="term" value="F:zinc ion binding"/>
    <property type="evidence" value="ECO:0007669"/>
    <property type="project" value="UniProtKB-KW"/>
</dbReference>
<comment type="caution">
    <text evidence="8">The sequence shown here is derived from an EMBL/GenBank/DDBJ whole genome shotgun (WGS) entry which is preliminary data.</text>
</comment>
<keyword evidence="9" id="KW-1185">Reference proteome</keyword>
<evidence type="ECO:0000259" key="7">
    <source>
        <dbReference type="PROSITE" id="PS50157"/>
    </source>
</evidence>
<keyword evidence="4" id="KW-0862">Zinc</keyword>
<feature type="region of interest" description="Disordered" evidence="6">
    <location>
        <begin position="36"/>
        <end position="57"/>
    </location>
</feature>
<gene>
    <name evidence="8" type="ORF">QCA50_002420</name>
</gene>
<dbReference type="PANTHER" id="PTHR19818:SF139">
    <property type="entry name" value="PAIR-RULE PROTEIN ODD-PAIRED"/>
    <property type="match status" value="1"/>
</dbReference>
<dbReference type="AlphaFoldDB" id="A0AAW0GYX7"/>
<dbReference type="SMART" id="SM00355">
    <property type="entry name" value="ZnF_C2H2"/>
    <property type="match status" value="2"/>
</dbReference>
<dbReference type="GO" id="GO:0000981">
    <property type="term" value="F:DNA-binding transcription factor activity, RNA polymerase II-specific"/>
    <property type="evidence" value="ECO:0007669"/>
    <property type="project" value="UniProtKB-ARBA"/>
</dbReference>
<dbReference type="GO" id="GO:0005634">
    <property type="term" value="C:nucleus"/>
    <property type="evidence" value="ECO:0007669"/>
    <property type="project" value="TreeGrafter"/>
</dbReference>
<evidence type="ECO:0000256" key="2">
    <source>
        <dbReference type="ARBA" id="ARBA00022737"/>
    </source>
</evidence>
<keyword evidence="3 5" id="KW-0863">Zinc-finger</keyword>
<sequence length="476" mass="52242">MHSTLYALPQHVPFHPRNYRYSPAIYQPAMASSQPSYLRSSAGRTSRPQGYPTVYPNAYGPVQDDDLLVAGTPSSAGSASSASVATECSSQEQVQGYNVQPEYDFSSASNQSYAAMDMYPRTKWSGELHGLHHDYVQPSYDQQSMPISPAGMAGIPTFETSPSDSFINAYGSSPTANYTFQPTYSPQQAAAQEYVRITTEQPPTFQLPSPVEVNTYSSSSESPPQFVSMSEVSPSPTISPKLLLQHVDQLPQEGAANATAASYSGTEGINSSADGEYDVDEDTTVMQTSPVSDLARGTRSAPSSPPKKRRRKVSYTSSEDSDNRSSGESDSDESDFMKEESADEDDDYTGPQARRRSVRRCASVIETSSMPSPRRIPIPVPVPNLTKKSRGRRVPTEPILIAQDGIVKNTRMYLCDVSGCGKRFARGEHLKRHIRSIHTNEKPHKCPYPGCGKNFSRHDNLGQHMRVHKGFKLPRS</sequence>
<feature type="compositionally biased region" description="Polar residues" evidence="6">
    <location>
        <begin position="201"/>
        <end position="216"/>
    </location>
</feature>
<dbReference type="Pfam" id="PF00096">
    <property type="entry name" value="zf-C2H2"/>
    <property type="match status" value="2"/>
</dbReference>
<reference evidence="8 9" key="1">
    <citation type="submission" date="2022-09" db="EMBL/GenBank/DDBJ databases">
        <authorList>
            <person name="Palmer J.M."/>
        </authorList>
    </citation>
    <scope>NUCLEOTIDE SEQUENCE [LARGE SCALE GENOMIC DNA]</scope>
    <source>
        <strain evidence="8 9">DSM 7382</strain>
    </source>
</reference>
<feature type="domain" description="C2H2-type" evidence="7">
    <location>
        <begin position="444"/>
        <end position="473"/>
    </location>
</feature>
<feature type="domain" description="C2H2-type" evidence="7">
    <location>
        <begin position="413"/>
        <end position="443"/>
    </location>
</feature>
<dbReference type="GO" id="GO:0000978">
    <property type="term" value="F:RNA polymerase II cis-regulatory region sequence-specific DNA binding"/>
    <property type="evidence" value="ECO:0007669"/>
    <property type="project" value="TreeGrafter"/>
</dbReference>
<feature type="compositionally biased region" description="Polar residues" evidence="6">
    <location>
        <begin position="259"/>
        <end position="273"/>
    </location>
</feature>
<dbReference type="PROSITE" id="PS00028">
    <property type="entry name" value="ZINC_FINGER_C2H2_1"/>
    <property type="match status" value="2"/>
</dbReference>
<dbReference type="InterPro" id="IPR036236">
    <property type="entry name" value="Znf_C2H2_sf"/>
</dbReference>
<dbReference type="EMBL" id="JASBNA010000002">
    <property type="protein sequence ID" value="KAK7695230.1"/>
    <property type="molecule type" value="Genomic_DNA"/>
</dbReference>
<feature type="region of interest" description="Disordered" evidence="6">
    <location>
        <begin position="201"/>
        <end position="236"/>
    </location>
</feature>
<dbReference type="Proteomes" id="UP001385951">
    <property type="component" value="Unassembled WGS sequence"/>
</dbReference>
<keyword evidence="2" id="KW-0677">Repeat</keyword>
<feature type="compositionally biased region" description="Low complexity" evidence="6">
    <location>
        <begin position="69"/>
        <end position="84"/>
    </location>
</feature>
<dbReference type="PROSITE" id="PS50157">
    <property type="entry name" value="ZINC_FINGER_C2H2_2"/>
    <property type="match status" value="2"/>
</dbReference>
<organism evidence="8 9">
    <name type="scientific">Cerrena zonata</name>
    <dbReference type="NCBI Taxonomy" id="2478898"/>
    <lineage>
        <taxon>Eukaryota</taxon>
        <taxon>Fungi</taxon>
        <taxon>Dikarya</taxon>
        <taxon>Basidiomycota</taxon>
        <taxon>Agaricomycotina</taxon>
        <taxon>Agaricomycetes</taxon>
        <taxon>Polyporales</taxon>
        <taxon>Cerrenaceae</taxon>
        <taxon>Cerrena</taxon>
    </lineage>
</organism>
<proteinExistence type="predicted"/>
<dbReference type="PANTHER" id="PTHR19818">
    <property type="entry name" value="ZINC FINGER PROTEIN ZIC AND GLI"/>
    <property type="match status" value="1"/>
</dbReference>
<dbReference type="SUPFAM" id="SSF57667">
    <property type="entry name" value="beta-beta-alpha zinc fingers"/>
    <property type="match status" value="1"/>
</dbReference>
<feature type="region of interest" description="Disordered" evidence="6">
    <location>
        <begin position="65"/>
        <end position="84"/>
    </location>
</feature>
<dbReference type="Gene3D" id="3.30.160.60">
    <property type="entry name" value="Classic Zinc Finger"/>
    <property type="match status" value="2"/>
</dbReference>
<evidence type="ECO:0000256" key="1">
    <source>
        <dbReference type="ARBA" id="ARBA00022723"/>
    </source>
</evidence>
<dbReference type="FunFam" id="3.30.160.60:FF:000125">
    <property type="entry name" value="Putative zinc finger protein 143"/>
    <property type="match status" value="2"/>
</dbReference>
<evidence type="ECO:0000256" key="3">
    <source>
        <dbReference type="ARBA" id="ARBA00022771"/>
    </source>
</evidence>
<feature type="region of interest" description="Disordered" evidence="6">
    <location>
        <begin position="257"/>
        <end position="391"/>
    </location>
</feature>
<evidence type="ECO:0000256" key="5">
    <source>
        <dbReference type="PROSITE-ProRule" id="PRU00042"/>
    </source>
</evidence>
<evidence type="ECO:0000313" key="9">
    <source>
        <dbReference type="Proteomes" id="UP001385951"/>
    </source>
</evidence>
<keyword evidence="1" id="KW-0479">Metal-binding</keyword>